<feature type="compositionally biased region" description="Low complexity" evidence="1">
    <location>
        <begin position="23"/>
        <end position="46"/>
    </location>
</feature>
<proteinExistence type="predicted"/>
<comment type="caution">
    <text evidence="2">The sequence shown here is derived from an EMBL/GenBank/DDBJ whole genome shotgun (WGS) entry which is preliminary data.</text>
</comment>
<dbReference type="EMBL" id="CAMKVN010002400">
    <property type="protein sequence ID" value="CAI2180909.1"/>
    <property type="molecule type" value="Genomic_DNA"/>
</dbReference>
<feature type="region of interest" description="Disordered" evidence="1">
    <location>
        <begin position="20"/>
        <end position="46"/>
    </location>
</feature>
<organism evidence="2 3">
    <name type="scientific">Funneliformis geosporum</name>
    <dbReference type="NCBI Taxonomy" id="1117311"/>
    <lineage>
        <taxon>Eukaryota</taxon>
        <taxon>Fungi</taxon>
        <taxon>Fungi incertae sedis</taxon>
        <taxon>Mucoromycota</taxon>
        <taxon>Glomeromycotina</taxon>
        <taxon>Glomeromycetes</taxon>
        <taxon>Glomerales</taxon>
        <taxon>Glomeraceae</taxon>
        <taxon>Funneliformis</taxon>
    </lineage>
</organism>
<evidence type="ECO:0000256" key="1">
    <source>
        <dbReference type="SAM" id="MobiDB-lite"/>
    </source>
</evidence>
<keyword evidence="3" id="KW-1185">Reference proteome</keyword>
<sequence length="210" mass="23571">MPKSNINHYYSRRAQAATTQIQLESAESAESPPPSYESIESPLPSYEDVMMKEEDARLKNVPLLPSEQQRKNEEPDVGGWELFQDIEAISICFTKLLIAGVGLMYINNVGAIIKTLYSSTHEEKSFSNTTKTITSTKGARRATKNRFASRADSATTRAATFILSVLAENNDYKRELTQVRLKLVSCMLGIFKSMSQASTKFIFTRRGFVH</sequence>
<evidence type="ECO:0000313" key="3">
    <source>
        <dbReference type="Proteomes" id="UP001153678"/>
    </source>
</evidence>
<accession>A0A9W4STE5</accession>
<name>A0A9W4STE5_9GLOM</name>
<reference evidence="2" key="1">
    <citation type="submission" date="2022-08" db="EMBL/GenBank/DDBJ databases">
        <authorList>
            <person name="Kallberg Y."/>
            <person name="Tangrot J."/>
            <person name="Rosling A."/>
        </authorList>
    </citation>
    <scope>NUCLEOTIDE SEQUENCE</scope>
    <source>
        <strain evidence="2">Wild A</strain>
    </source>
</reference>
<protein>
    <submittedName>
        <fullName evidence="2">2920_t:CDS:1</fullName>
    </submittedName>
</protein>
<dbReference type="AlphaFoldDB" id="A0A9W4STE5"/>
<dbReference type="OrthoDB" id="410267at2759"/>
<gene>
    <name evidence="2" type="ORF">FWILDA_LOCUS9818</name>
</gene>
<dbReference type="Proteomes" id="UP001153678">
    <property type="component" value="Unassembled WGS sequence"/>
</dbReference>
<evidence type="ECO:0000313" key="2">
    <source>
        <dbReference type="EMBL" id="CAI2180909.1"/>
    </source>
</evidence>